<dbReference type="InterPro" id="IPR036770">
    <property type="entry name" value="Ankyrin_rpt-contain_sf"/>
</dbReference>
<evidence type="ECO:0000313" key="2">
    <source>
        <dbReference type="Proteomes" id="UP001286313"/>
    </source>
</evidence>
<protein>
    <submittedName>
        <fullName evidence="1">Uncharacterized protein</fullName>
    </submittedName>
</protein>
<name>A0AAE1KSM6_PETCI</name>
<dbReference type="AlphaFoldDB" id="A0AAE1KSM6"/>
<accession>A0AAE1KSM6</accession>
<dbReference type="EMBL" id="JAWQEG010001322">
    <property type="protein sequence ID" value="KAK3880480.1"/>
    <property type="molecule type" value="Genomic_DNA"/>
</dbReference>
<comment type="caution">
    <text evidence="1">The sequence shown here is derived from an EMBL/GenBank/DDBJ whole genome shotgun (WGS) entry which is preliminary data.</text>
</comment>
<reference evidence="1" key="1">
    <citation type="submission" date="2023-10" db="EMBL/GenBank/DDBJ databases">
        <title>Genome assemblies of two species of porcelain crab, Petrolisthes cinctipes and Petrolisthes manimaculis (Anomura: Porcellanidae).</title>
        <authorList>
            <person name="Angst P."/>
        </authorList>
    </citation>
    <scope>NUCLEOTIDE SEQUENCE</scope>
    <source>
        <strain evidence="1">PB745_01</strain>
        <tissue evidence="1">Gill</tissue>
    </source>
</reference>
<organism evidence="1 2">
    <name type="scientific">Petrolisthes cinctipes</name>
    <name type="common">Flat porcelain crab</name>
    <dbReference type="NCBI Taxonomy" id="88211"/>
    <lineage>
        <taxon>Eukaryota</taxon>
        <taxon>Metazoa</taxon>
        <taxon>Ecdysozoa</taxon>
        <taxon>Arthropoda</taxon>
        <taxon>Crustacea</taxon>
        <taxon>Multicrustacea</taxon>
        <taxon>Malacostraca</taxon>
        <taxon>Eumalacostraca</taxon>
        <taxon>Eucarida</taxon>
        <taxon>Decapoda</taxon>
        <taxon>Pleocyemata</taxon>
        <taxon>Anomura</taxon>
        <taxon>Galatheoidea</taxon>
        <taxon>Porcellanidae</taxon>
        <taxon>Petrolisthes</taxon>
    </lineage>
</organism>
<dbReference type="Gene3D" id="1.25.40.20">
    <property type="entry name" value="Ankyrin repeat-containing domain"/>
    <property type="match status" value="1"/>
</dbReference>
<dbReference type="SUPFAM" id="SSF48403">
    <property type="entry name" value="Ankyrin repeat"/>
    <property type="match status" value="1"/>
</dbReference>
<dbReference type="Proteomes" id="UP001286313">
    <property type="component" value="Unassembled WGS sequence"/>
</dbReference>
<sequence length="78" mass="7843">MVPGSRALLCAVAAEDKDITTRVGGGGGGGLVSELLRGGADPNLPDARGTTPLMLAAIRDSPRAALALLQHSYVGMSQ</sequence>
<keyword evidence="2" id="KW-1185">Reference proteome</keyword>
<evidence type="ECO:0000313" key="1">
    <source>
        <dbReference type="EMBL" id="KAK3880480.1"/>
    </source>
</evidence>
<gene>
    <name evidence="1" type="ORF">Pcinc_015027</name>
</gene>
<proteinExistence type="predicted"/>